<reference evidence="3" key="1">
    <citation type="journal article" date="2021" name="BMC Genomics">
        <title>Chromosome-level genome assembly and manually-curated proteome of model necrotroph Parastagonospora nodorum Sn15 reveals a genome-wide trove of candidate effector homologs, and redundancy of virulence-related functions within an accessory chromosome.</title>
        <authorList>
            <person name="Bertazzoni S."/>
            <person name="Jones D.A.B."/>
            <person name="Phan H.T."/>
            <person name="Tan K.-C."/>
            <person name="Hane J.K."/>
        </authorList>
    </citation>
    <scope>NUCLEOTIDE SEQUENCE [LARGE SCALE GENOMIC DNA]</scope>
    <source>
        <strain evidence="3">SN15 / ATCC MYA-4574 / FGSC 10173)</strain>
    </source>
</reference>
<sequence length="401" mass="46182">MDDEFNLQGMNGPFHIDAPQAREHPQSSGLTNEFIRAPRKQLAQKIRAVVKKEKEVAQLDAEDSPSYIRQGHFRLMDLPAELRVYIYESLLPHNSIISFDRKASPPYLSRKGTTRRLVSNDPPQWSVKTTSKGPSTSFLAQRRSLQEYGKLPLKRRSGVLLRKPEPAQTQLFLVSKAVSTEAKAILYGSNTYLFTINSHPHQPSSLRSPQIFGAFGYNDRQLLLRNLRSITVDVSINDSSHWDVKRLRTRLDYFVEVLKQHADDANQSSLLTQLTVYMADRSHLHWRMRNVGPPMASERPEIDKYMFGLESLVGLTGIKDVTVGGVPEWYAKCLQLCVQGRGGEVKETEWPLVKVKHAKKKKVKWVSTRQWWQPVWNWKEFAERNGVEMPENVDKYWMDQP</sequence>
<dbReference type="AlphaFoldDB" id="A0A7U2IC18"/>
<dbReference type="EMBL" id="CP069043">
    <property type="protein sequence ID" value="QRD07015.1"/>
    <property type="molecule type" value="Genomic_DNA"/>
</dbReference>
<evidence type="ECO:0008006" key="4">
    <source>
        <dbReference type="Google" id="ProtNLM"/>
    </source>
</evidence>
<protein>
    <recommendedName>
        <fullName evidence="4">F-box domain-containing protein</fullName>
    </recommendedName>
</protein>
<dbReference type="InterPro" id="IPR038883">
    <property type="entry name" value="AN11006-like"/>
</dbReference>
<dbReference type="Proteomes" id="UP000663193">
    <property type="component" value="Chromosome 21"/>
</dbReference>
<proteinExistence type="predicted"/>
<dbReference type="PANTHER" id="PTHR42085">
    <property type="entry name" value="F-BOX DOMAIN-CONTAINING PROTEIN"/>
    <property type="match status" value="1"/>
</dbReference>
<evidence type="ECO:0000313" key="2">
    <source>
        <dbReference type="EMBL" id="QRD07015.1"/>
    </source>
</evidence>
<dbReference type="PANTHER" id="PTHR42085:SF2">
    <property type="entry name" value="F-BOX DOMAIN-CONTAINING PROTEIN"/>
    <property type="match status" value="1"/>
</dbReference>
<evidence type="ECO:0000313" key="3">
    <source>
        <dbReference type="Proteomes" id="UP000663193"/>
    </source>
</evidence>
<gene>
    <name evidence="2" type="ORF">JI435_125850</name>
</gene>
<accession>A0A7U2IC18</accession>
<organism evidence="2 3">
    <name type="scientific">Phaeosphaeria nodorum (strain SN15 / ATCC MYA-4574 / FGSC 10173)</name>
    <name type="common">Glume blotch fungus</name>
    <name type="synonym">Parastagonospora nodorum</name>
    <dbReference type="NCBI Taxonomy" id="321614"/>
    <lineage>
        <taxon>Eukaryota</taxon>
        <taxon>Fungi</taxon>
        <taxon>Dikarya</taxon>
        <taxon>Ascomycota</taxon>
        <taxon>Pezizomycotina</taxon>
        <taxon>Dothideomycetes</taxon>
        <taxon>Pleosporomycetidae</taxon>
        <taxon>Pleosporales</taxon>
        <taxon>Pleosporineae</taxon>
        <taxon>Phaeosphaeriaceae</taxon>
        <taxon>Parastagonospora</taxon>
    </lineage>
</organism>
<dbReference type="VEuPathDB" id="FungiDB:JI435_125850"/>
<feature type="region of interest" description="Disordered" evidence="1">
    <location>
        <begin position="108"/>
        <end position="135"/>
    </location>
</feature>
<dbReference type="OrthoDB" id="5413827at2759"/>
<keyword evidence="3" id="KW-1185">Reference proteome</keyword>
<dbReference type="OMA" id="LNWKEFA"/>
<feature type="compositionally biased region" description="Polar residues" evidence="1">
    <location>
        <begin position="121"/>
        <end position="135"/>
    </location>
</feature>
<evidence type="ECO:0000256" key="1">
    <source>
        <dbReference type="SAM" id="MobiDB-lite"/>
    </source>
</evidence>
<name>A0A7U2IC18_PHANO</name>